<organism evidence="1 2">
    <name type="scientific">Phanerochaete carnosa (strain HHB-10118-sp)</name>
    <name type="common">White-rot fungus</name>
    <name type="synonym">Peniophora carnosa</name>
    <dbReference type="NCBI Taxonomy" id="650164"/>
    <lineage>
        <taxon>Eukaryota</taxon>
        <taxon>Fungi</taxon>
        <taxon>Dikarya</taxon>
        <taxon>Basidiomycota</taxon>
        <taxon>Agaricomycotina</taxon>
        <taxon>Agaricomycetes</taxon>
        <taxon>Polyporales</taxon>
        <taxon>Phanerochaetaceae</taxon>
        <taxon>Phanerochaete</taxon>
    </lineage>
</organism>
<dbReference type="Proteomes" id="UP000008370">
    <property type="component" value="Unassembled WGS sequence"/>
</dbReference>
<evidence type="ECO:0000313" key="2">
    <source>
        <dbReference type="Proteomes" id="UP000008370"/>
    </source>
</evidence>
<dbReference type="AlphaFoldDB" id="K5WHQ5"/>
<dbReference type="KEGG" id="pco:PHACADRAFT_253135"/>
<gene>
    <name evidence="1" type="ORF">PHACADRAFT_253135</name>
</gene>
<proteinExistence type="predicted"/>
<dbReference type="RefSeq" id="XP_007393957.1">
    <property type="nucleotide sequence ID" value="XM_007393895.1"/>
</dbReference>
<dbReference type="EMBL" id="JH930470">
    <property type="protein sequence ID" value="EKM58654.1"/>
    <property type="molecule type" value="Genomic_DNA"/>
</dbReference>
<keyword evidence="2" id="KW-1185">Reference proteome</keyword>
<dbReference type="HOGENOM" id="CLU_1886493_0_0_1"/>
<sequence length="135" mass="15162">MHISVQAARFIPPDGGNETWSVHQIALADSKDSEESHRYLYRRNWSTVASLLSSFPQLQLFQISCGAQVSEMNYLTLSNKVTRAVNNHPAVKVRHNPTMPDGRFLQPALFSIPEKDLAAWKAKVCTENVNVTDSH</sequence>
<accession>K5WHQ5</accession>
<dbReference type="InParanoid" id="K5WHQ5"/>
<evidence type="ECO:0000313" key="1">
    <source>
        <dbReference type="EMBL" id="EKM58654.1"/>
    </source>
</evidence>
<protein>
    <submittedName>
        <fullName evidence="1">Uncharacterized protein</fullName>
    </submittedName>
</protein>
<reference evidence="1 2" key="1">
    <citation type="journal article" date="2012" name="BMC Genomics">
        <title>Comparative genomics of the white-rot fungi, Phanerochaete carnosa and P. chrysosporium, to elucidate the genetic basis of the distinct wood types they colonize.</title>
        <authorList>
            <person name="Suzuki H."/>
            <person name="MacDonald J."/>
            <person name="Syed K."/>
            <person name="Salamov A."/>
            <person name="Hori C."/>
            <person name="Aerts A."/>
            <person name="Henrissat B."/>
            <person name="Wiebenga A."/>
            <person name="vanKuyk P.A."/>
            <person name="Barry K."/>
            <person name="Lindquist E."/>
            <person name="LaButti K."/>
            <person name="Lapidus A."/>
            <person name="Lucas S."/>
            <person name="Coutinho P."/>
            <person name="Gong Y."/>
            <person name="Samejima M."/>
            <person name="Mahadevan R."/>
            <person name="Abou-Zaid M."/>
            <person name="de Vries R.P."/>
            <person name="Igarashi K."/>
            <person name="Yadav J.S."/>
            <person name="Grigoriev I.V."/>
            <person name="Master E.R."/>
        </authorList>
    </citation>
    <scope>NUCLEOTIDE SEQUENCE [LARGE SCALE GENOMIC DNA]</scope>
    <source>
        <strain evidence="1 2">HHB-10118-sp</strain>
    </source>
</reference>
<dbReference type="GeneID" id="18915681"/>
<name>K5WHQ5_PHACS</name>